<feature type="region of interest" description="Disordered" evidence="2">
    <location>
        <begin position="599"/>
        <end position="638"/>
    </location>
</feature>
<evidence type="ECO:0000256" key="1">
    <source>
        <dbReference type="PROSITE-ProRule" id="PRU00325"/>
    </source>
</evidence>
<evidence type="ECO:0000259" key="3">
    <source>
        <dbReference type="PROSITE" id="PS50966"/>
    </source>
</evidence>
<evidence type="ECO:0000256" key="2">
    <source>
        <dbReference type="SAM" id="MobiDB-lite"/>
    </source>
</evidence>
<feature type="domain" description="SWIM-type" evidence="3">
    <location>
        <begin position="337"/>
        <end position="372"/>
    </location>
</feature>
<name>A0ABQ0LB74_MYCCL</name>
<dbReference type="InterPro" id="IPR007527">
    <property type="entry name" value="Znf_SWIM"/>
</dbReference>
<dbReference type="PROSITE" id="PS50966">
    <property type="entry name" value="ZF_SWIM"/>
    <property type="match status" value="1"/>
</dbReference>
<evidence type="ECO:0000313" key="5">
    <source>
        <dbReference type="Proteomes" id="UP000815677"/>
    </source>
</evidence>
<keyword evidence="1" id="KW-0863">Zinc-finger</keyword>
<sequence>MPGVTKDRTLPANGIPRLDSRDVKAKLYYEKLIVSPATAGIIAGYYHEPTYDVVYDHTADPLAGIESEELLSSLGIHRDDLNRDSFSAMGRWFTVWSMHKDKNTPPASWSFRPSADMITPVEARRNVSQTSRTRDVPPISRLRSIRRRERSSGSAACRHTTRAAMTRCSNGFPASRLRQSYTITRSNSFSTERECAPSSKRTSNSFGSMAIYGRRLRLDVFLKILVTDIIPLIFQKRAMITEEERVRRAKYAHLPGCAELMARLAKGPAADIIPFIAYLPDDEERQIRGCEMVLSRQIATPTVVEIPTVDELERITCFEFACHSSIALDGEVGGLGYTVQILINGVALCECQDFVCHGWSCKHIRAGLALLDQLRRQRRVSVRVEDIPIPPTRQQAVDLQIQLGISSRGRVTALSQAVSPTASLADDLREIWTEVAPPAEDASEHESQPNTPRDSDPASDVDMDVELPSPLHLPDFDAPPSTAPAAEAGPVDSELEPVADSEAPDLEPTPTLPSATAPSAAQAFEAQAVSRLLFELPKVNHTLSSLLDILQSSRQPTMLAGNQVGEAEQFLALLGGVETQIRRRLEGGTVDTAAVAVGTRRTRQPDDVADGSEPKRARLLLPPSPEKSQRRKDSHSVV</sequence>
<proteinExistence type="predicted"/>
<gene>
    <name evidence="4" type="ORF">MCHLO_05240</name>
</gene>
<reference evidence="4" key="1">
    <citation type="submission" date="2014-09" db="EMBL/GenBank/DDBJ databases">
        <title>Genome sequence of the luminous mushroom Mycena chlorophos for searching fungal bioluminescence genes.</title>
        <authorList>
            <person name="Tanaka Y."/>
            <person name="Kasuga D."/>
            <person name="Oba Y."/>
            <person name="Hase S."/>
            <person name="Sato K."/>
            <person name="Oba Y."/>
            <person name="Sakakibara Y."/>
        </authorList>
    </citation>
    <scope>NUCLEOTIDE SEQUENCE</scope>
</reference>
<feature type="compositionally biased region" description="Basic residues" evidence="2">
    <location>
        <begin position="629"/>
        <end position="638"/>
    </location>
</feature>
<keyword evidence="1" id="KW-0479">Metal-binding</keyword>
<keyword evidence="5" id="KW-1185">Reference proteome</keyword>
<dbReference type="EMBL" id="DF844045">
    <property type="protein sequence ID" value="GAT47797.1"/>
    <property type="molecule type" value="Genomic_DNA"/>
</dbReference>
<feature type="compositionally biased region" description="Low complexity" evidence="2">
    <location>
        <begin position="506"/>
        <end position="518"/>
    </location>
</feature>
<feature type="region of interest" description="Disordered" evidence="2">
    <location>
        <begin position="437"/>
        <end position="518"/>
    </location>
</feature>
<feature type="compositionally biased region" description="Acidic residues" evidence="2">
    <location>
        <begin position="493"/>
        <end position="505"/>
    </location>
</feature>
<evidence type="ECO:0000313" key="4">
    <source>
        <dbReference type="EMBL" id="GAT47797.1"/>
    </source>
</evidence>
<protein>
    <recommendedName>
        <fullName evidence="3">SWIM-type domain-containing protein</fullName>
    </recommendedName>
</protein>
<accession>A0ABQ0LB74</accession>
<dbReference type="Proteomes" id="UP000815677">
    <property type="component" value="Unassembled WGS sequence"/>
</dbReference>
<organism evidence="4 5">
    <name type="scientific">Mycena chlorophos</name>
    <name type="common">Agaric fungus</name>
    <name type="synonym">Agaricus chlorophos</name>
    <dbReference type="NCBI Taxonomy" id="658473"/>
    <lineage>
        <taxon>Eukaryota</taxon>
        <taxon>Fungi</taxon>
        <taxon>Dikarya</taxon>
        <taxon>Basidiomycota</taxon>
        <taxon>Agaricomycotina</taxon>
        <taxon>Agaricomycetes</taxon>
        <taxon>Agaricomycetidae</taxon>
        <taxon>Agaricales</taxon>
        <taxon>Marasmiineae</taxon>
        <taxon>Mycenaceae</taxon>
        <taxon>Mycena</taxon>
    </lineage>
</organism>
<keyword evidence="1" id="KW-0862">Zinc</keyword>